<name>A0A7Y2H1J4_UNCEI</name>
<dbReference type="Proteomes" id="UP000547674">
    <property type="component" value="Unassembled WGS sequence"/>
</dbReference>
<feature type="chain" id="PRO_5031520184" description="Glycoside hydrolase family 57 N-terminal domain-containing protein" evidence="1">
    <location>
        <begin position="24"/>
        <end position="79"/>
    </location>
</feature>
<evidence type="ECO:0000256" key="1">
    <source>
        <dbReference type="SAM" id="SignalP"/>
    </source>
</evidence>
<sequence length="79" mass="9109">MRNLLLPLIALTLAFASLPSAQADPVHTTYLWHMHQPIYWPNPSVWTPNAYEFAYETITNNTAQNDVFTIFNSDDRVQD</sequence>
<dbReference type="AlphaFoldDB" id="A0A7Y2H1J4"/>
<proteinExistence type="predicted"/>
<keyword evidence="1" id="KW-0732">Signal</keyword>
<evidence type="ECO:0008006" key="4">
    <source>
        <dbReference type="Google" id="ProtNLM"/>
    </source>
</evidence>
<feature type="non-terminal residue" evidence="2">
    <location>
        <position position="79"/>
    </location>
</feature>
<accession>A0A7Y2H1J4</accession>
<reference evidence="2 3" key="1">
    <citation type="submission" date="2020-03" db="EMBL/GenBank/DDBJ databases">
        <title>Metabolic flexibility allows generalist bacteria to become dominant in a frequently disturbed ecosystem.</title>
        <authorList>
            <person name="Chen Y.-J."/>
            <person name="Leung P.M."/>
            <person name="Bay S.K."/>
            <person name="Hugenholtz P."/>
            <person name="Kessler A.J."/>
            <person name="Shelley G."/>
            <person name="Waite D.W."/>
            <person name="Cook P.L."/>
            <person name="Greening C."/>
        </authorList>
    </citation>
    <scope>NUCLEOTIDE SEQUENCE [LARGE SCALE GENOMIC DNA]</scope>
    <source>
        <strain evidence="2">SS_bin_28</strain>
    </source>
</reference>
<organism evidence="2 3">
    <name type="scientific">Eiseniibacteriota bacterium</name>
    <dbReference type="NCBI Taxonomy" id="2212470"/>
    <lineage>
        <taxon>Bacteria</taxon>
        <taxon>Candidatus Eiseniibacteriota</taxon>
    </lineage>
</organism>
<protein>
    <recommendedName>
        <fullName evidence="4">Glycoside hydrolase family 57 N-terminal domain-containing protein</fullName>
    </recommendedName>
</protein>
<evidence type="ECO:0000313" key="3">
    <source>
        <dbReference type="Proteomes" id="UP000547674"/>
    </source>
</evidence>
<feature type="signal peptide" evidence="1">
    <location>
        <begin position="1"/>
        <end position="23"/>
    </location>
</feature>
<evidence type="ECO:0000313" key="2">
    <source>
        <dbReference type="EMBL" id="NNF06036.1"/>
    </source>
</evidence>
<gene>
    <name evidence="2" type="ORF">HKN21_04695</name>
</gene>
<dbReference type="EMBL" id="JABDJR010000173">
    <property type="protein sequence ID" value="NNF06036.1"/>
    <property type="molecule type" value="Genomic_DNA"/>
</dbReference>
<comment type="caution">
    <text evidence="2">The sequence shown here is derived from an EMBL/GenBank/DDBJ whole genome shotgun (WGS) entry which is preliminary data.</text>
</comment>